<dbReference type="GO" id="GO:0016787">
    <property type="term" value="F:hydrolase activity"/>
    <property type="evidence" value="ECO:0007669"/>
    <property type="project" value="UniProtKB-KW"/>
</dbReference>
<dbReference type="PANTHER" id="PTHR43540">
    <property type="entry name" value="PEROXYUREIDOACRYLATE/UREIDOACRYLATE AMIDOHYDROLASE-RELATED"/>
    <property type="match status" value="1"/>
</dbReference>
<dbReference type="PANTHER" id="PTHR43540:SF16">
    <property type="entry name" value="ISOCHORISMATASE-LIKE DOMAIN-CONTAINING PROTEIN"/>
    <property type="match status" value="1"/>
</dbReference>
<accession>A0A1Z4MZF3</accession>
<dbReference type="Proteomes" id="UP000218785">
    <property type="component" value="Chromosome"/>
</dbReference>
<keyword evidence="4" id="KW-1185">Reference proteome</keyword>
<gene>
    <name evidence="3" type="ORF">NIES37_26930</name>
</gene>
<dbReference type="Gene3D" id="3.40.50.850">
    <property type="entry name" value="Isochorismatase-like"/>
    <property type="match status" value="1"/>
</dbReference>
<proteinExistence type="predicted"/>
<evidence type="ECO:0000313" key="4">
    <source>
        <dbReference type="Proteomes" id="UP000218785"/>
    </source>
</evidence>
<name>A0A1Z4MZF3_9CYAN</name>
<evidence type="ECO:0000256" key="1">
    <source>
        <dbReference type="ARBA" id="ARBA00022801"/>
    </source>
</evidence>
<organism evidence="3 4">
    <name type="scientific">Tolypothrix tenuis PCC 7101</name>
    <dbReference type="NCBI Taxonomy" id="231146"/>
    <lineage>
        <taxon>Bacteria</taxon>
        <taxon>Bacillati</taxon>
        <taxon>Cyanobacteriota</taxon>
        <taxon>Cyanophyceae</taxon>
        <taxon>Nostocales</taxon>
        <taxon>Tolypothrichaceae</taxon>
        <taxon>Tolypothrix</taxon>
    </lineage>
</organism>
<dbReference type="InterPro" id="IPR036380">
    <property type="entry name" value="Isochorismatase-like_sf"/>
</dbReference>
<dbReference type="CDD" id="cd00431">
    <property type="entry name" value="cysteine_hydrolases"/>
    <property type="match status" value="1"/>
</dbReference>
<dbReference type="AlphaFoldDB" id="A0A1Z4MZF3"/>
<sequence>MLINTMQPQRTAVLLIGFQNDYFAADGILYNVIEESSRATKVLENTVELVRCLLATPVLLIATPIFFTPNYQELIEPVGILKTIKDVGAFQVGSKGSQMIDELLPFRSNILEVPGKRGFNAFINTNLEEILQEKEITHVVLAGAVTSICIDSTGRSAHEKGYQVIVLSDCTSARTVFEQEFYHTHVFPLYADTINHTELLQRLTIA</sequence>
<dbReference type="InterPro" id="IPR000868">
    <property type="entry name" value="Isochorismatase-like_dom"/>
</dbReference>
<protein>
    <recommendedName>
        <fullName evidence="2">Isochorismatase-like domain-containing protein</fullName>
    </recommendedName>
</protein>
<reference evidence="3 4" key="1">
    <citation type="submission" date="2017-06" db="EMBL/GenBank/DDBJ databases">
        <title>Genome sequencing of cyanobaciteial culture collection at National Institute for Environmental Studies (NIES).</title>
        <authorList>
            <person name="Hirose Y."/>
            <person name="Shimura Y."/>
            <person name="Fujisawa T."/>
            <person name="Nakamura Y."/>
            <person name="Kawachi M."/>
        </authorList>
    </citation>
    <scope>NUCLEOTIDE SEQUENCE [LARGE SCALE GENOMIC DNA]</scope>
    <source>
        <strain evidence="3 4">NIES-37</strain>
    </source>
</reference>
<dbReference type="SUPFAM" id="SSF52499">
    <property type="entry name" value="Isochorismatase-like hydrolases"/>
    <property type="match status" value="1"/>
</dbReference>
<dbReference type="KEGG" id="ttq:NIES37_26930"/>
<dbReference type="InterPro" id="IPR050272">
    <property type="entry name" value="Isochorismatase-like_hydrls"/>
</dbReference>
<dbReference type="EMBL" id="AP018248">
    <property type="protein sequence ID" value="BAY98741.1"/>
    <property type="molecule type" value="Genomic_DNA"/>
</dbReference>
<evidence type="ECO:0000259" key="2">
    <source>
        <dbReference type="Pfam" id="PF00857"/>
    </source>
</evidence>
<evidence type="ECO:0000313" key="3">
    <source>
        <dbReference type="EMBL" id="BAY98741.1"/>
    </source>
</evidence>
<dbReference type="Pfam" id="PF00857">
    <property type="entry name" value="Isochorismatase"/>
    <property type="match status" value="1"/>
</dbReference>
<keyword evidence="1" id="KW-0378">Hydrolase</keyword>
<feature type="domain" description="Isochorismatase-like" evidence="2">
    <location>
        <begin position="11"/>
        <end position="197"/>
    </location>
</feature>